<reference evidence="2 4" key="1">
    <citation type="journal article" date="2010" name="Stand. Genomic Sci.">
        <title>Complete genome sequence of Meiothermus ruber type strain (21).</title>
        <authorList>
            <person name="Tindall B.J."/>
            <person name="Sikorski J."/>
            <person name="Lucas S."/>
            <person name="Goltsman E."/>
            <person name="Copeland A."/>
            <person name="Glavina Del Rio T."/>
            <person name="Nolan M."/>
            <person name="Tice H."/>
            <person name="Cheng J.F."/>
            <person name="Han C."/>
            <person name="Pitluck S."/>
            <person name="Liolios K."/>
            <person name="Ivanova N."/>
            <person name="Mavromatis K."/>
            <person name="Ovchinnikova G."/>
            <person name="Pati A."/>
            <person name="Fahnrich R."/>
            <person name="Goodwin L."/>
            <person name="Chen A."/>
            <person name="Palaniappan K."/>
            <person name="Land M."/>
            <person name="Hauser L."/>
            <person name="Chang Y.J."/>
            <person name="Jeffries C.D."/>
            <person name="Rohde M."/>
            <person name="Goker M."/>
            <person name="Woyke T."/>
            <person name="Bristow J."/>
            <person name="Eisen J.A."/>
            <person name="Markowitz V."/>
            <person name="Hugenholtz P."/>
            <person name="Kyrpides N.C."/>
            <person name="Klenk H.P."/>
            <person name="Lapidus A."/>
        </authorList>
    </citation>
    <scope>NUCLEOTIDE SEQUENCE [LARGE SCALE GENOMIC DNA]</scope>
    <source>
        <strain evidence="4">ATCC 35948 / DSM 1279 / VKM B-1258 / 21</strain>
        <strain evidence="2">DSM 1279</strain>
    </source>
</reference>
<dbReference type="InterPro" id="IPR051030">
    <property type="entry name" value="Vitamin_B12-ABC_binding"/>
</dbReference>
<feature type="domain" description="Fe/B12 periplasmic-binding" evidence="1">
    <location>
        <begin position="3"/>
        <end position="218"/>
    </location>
</feature>
<dbReference type="EMBL" id="CP001743">
    <property type="protein sequence ID" value="ADD27012.1"/>
    <property type="molecule type" value="Genomic_DNA"/>
</dbReference>
<evidence type="ECO:0000313" key="2">
    <source>
        <dbReference type="EMBL" id="ADD27012.1"/>
    </source>
</evidence>
<protein>
    <submittedName>
        <fullName evidence="2 3">Periplasmic substrate-binding protein</fullName>
    </submittedName>
</protein>
<dbReference type="PANTHER" id="PTHR42860:SF1">
    <property type="entry name" value="VITAMIN B12-BINDING PROTEIN"/>
    <property type="match status" value="1"/>
</dbReference>
<sequence length="283" mass="30153">MRVASLVPAATEILRFLGVEPVGVSHCCAVADKPVLTESILPKGLSQAEIDQRVRQAAQAGQSLYRVRTEVLQSLKPDLILTQGVCEVCAVGPSELRQAVDCLSFGVPTLSLQGTRLAHLWDDLRAVAAATGVSAEAGIEELQGRLERVRRAVAGRKRPRVAFVEWLEPPFLGGHWVPDLVEAAGGAPLGASPEAPSFRTTWEEIAALQPEVVLFSFCGYGLEAALRDLAGWANPLSGVECWALDSAYFCALTPQVVQGVEILAGILHPGAWPAPAPAEAVRR</sequence>
<keyword evidence="4" id="KW-1185">Reference proteome</keyword>
<evidence type="ECO:0000313" key="3">
    <source>
        <dbReference type="EMBL" id="AGK03466.1"/>
    </source>
</evidence>
<reference evidence="3 5" key="3">
    <citation type="submission" date="2013-04" db="EMBL/GenBank/DDBJ databases">
        <authorList>
            <person name="Chin J."/>
            <person name="Alexander D.H."/>
            <person name="Marks P."/>
            <person name="Korlach J."/>
            <person name="Clum A."/>
            <person name="Copeland A."/>
        </authorList>
    </citation>
    <scope>NUCLEOTIDE SEQUENCE [LARGE SCALE GENOMIC DNA]</scope>
    <source>
        <strain evidence="5">ATCC 35948 / DSM 1279 / VKM B-1258 / 21</strain>
        <strain evidence="3">DSM 1279</strain>
    </source>
</reference>
<organism evidence="3 5">
    <name type="scientific">Meiothermus ruber (strain ATCC 35948 / DSM 1279 / VKM B-1258 / 21)</name>
    <name type="common">Thermus ruber</name>
    <dbReference type="NCBI Taxonomy" id="504728"/>
    <lineage>
        <taxon>Bacteria</taxon>
        <taxon>Thermotogati</taxon>
        <taxon>Deinococcota</taxon>
        <taxon>Deinococci</taxon>
        <taxon>Thermales</taxon>
        <taxon>Thermaceae</taxon>
        <taxon>Meiothermus</taxon>
    </lineage>
</organism>
<dbReference type="Pfam" id="PF01497">
    <property type="entry name" value="Peripla_BP_2"/>
    <property type="match status" value="1"/>
</dbReference>
<dbReference type="RefSeq" id="WP_013012531.1">
    <property type="nucleotide sequence ID" value="NC_013946.1"/>
</dbReference>
<gene>
    <name evidence="2" type="ordered locus">Mrub_0233</name>
    <name evidence="3" type="ORF">K649_00780</name>
</gene>
<dbReference type="eggNOG" id="COG0614">
    <property type="taxonomic scope" value="Bacteria"/>
</dbReference>
<dbReference type="AlphaFoldDB" id="D3PLB6"/>
<dbReference type="PATRIC" id="fig|504728.9.peg.164"/>
<dbReference type="Proteomes" id="UP000013026">
    <property type="component" value="Chromosome"/>
</dbReference>
<reference evidence="3" key="2">
    <citation type="submission" date="2013-04" db="EMBL/GenBank/DDBJ databases">
        <title>Non-Hybrid, Finished Microbial Genome Assemblies from Long-Read SMRT Sequencing Data.</title>
        <authorList>
            <person name="Klammer A."/>
            <person name="Drake J."/>
            <person name="Heiner C."/>
            <person name="Clum A."/>
            <person name="Copeland A."/>
            <person name="Huddleston J."/>
            <person name="Eichler E."/>
            <person name="Turner S.W."/>
        </authorList>
    </citation>
    <scope>NUCLEOTIDE SEQUENCE</scope>
    <source>
        <strain evidence="3">DSM 1279</strain>
    </source>
</reference>
<dbReference type="KEGG" id="mrb:Mrub_0233"/>
<evidence type="ECO:0000313" key="5">
    <source>
        <dbReference type="Proteomes" id="UP000013026"/>
    </source>
</evidence>
<evidence type="ECO:0000313" key="4">
    <source>
        <dbReference type="Proteomes" id="UP000006655"/>
    </source>
</evidence>
<accession>D3PLB6</accession>
<name>D3PLB6_MEIRD</name>
<dbReference type="KEGG" id="mre:K649_00780"/>
<dbReference type="Proteomes" id="UP000006655">
    <property type="component" value="Chromosome"/>
</dbReference>
<dbReference type="PANTHER" id="PTHR42860">
    <property type="entry name" value="VITAMIN B12-BINDING PROTEIN"/>
    <property type="match status" value="1"/>
</dbReference>
<dbReference type="OrthoDB" id="9787772at2"/>
<dbReference type="STRING" id="504728.K649_00780"/>
<dbReference type="Gene3D" id="3.40.50.1980">
    <property type="entry name" value="Nitrogenase molybdenum iron protein domain"/>
    <property type="match status" value="2"/>
</dbReference>
<dbReference type="InterPro" id="IPR002491">
    <property type="entry name" value="ABC_transptr_periplasmic_BD"/>
</dbReference>
<proteinExistence type="predicted"/>
<dbReference type="SUPFAM" id="SSF53807">
    <property type="entry name" value="Helical backbone' metal receptor"/>
    <property type="match status" value="1"/>
</dbReference>
<evidence type="ECO:0000259" key="1">
    <source>
        <dbReference type="Pfam" id="PF01497"/>
    </source>
</evidence>
<dbReference type="EMBL" id="CP005385">
    <property type="protein sequence ID" value="AGK03466.1"/>
    <property type="molecule type" value="Genomic_DNA"/>
</dbReference>